<evidence type="ECO:0000313" key="3">
    <source>
        <dbReference type="Proteomes" id="UP000222106"/>
    </source>
</evidence>
<dbReference type="Proteomes" id="UP000222106">
    <property type="component" value="Unassembled WGS sequence"/>
</dbReference>
<dbReference type="InterPro" id="IPR023375">
    <property type="entry name" value="ADC_dom_sf"/>
</dbReference>
<evidence type="ECO:0000256" key="1">
    <source>
        <dbReference type="SAM" id="MobiDB-lite"/>
    </source>
</evidence>
<name>A0A2A9EP02_9MICO</name>
<feature type="region of interest" description="Disordered" evidence="1">
    <location>
        <begin position="131"/>
        <end position="182"/>
    </location>
</feature>
<evidence type="ECO:0000313" key="2">
    <source>
        <dbReference type="EMBL" id="PFG39970.1"/>
    </source>
</evidence>
<dbReference type="InterPro" id="IPR018644">
    <property type="entry name" value="DUF2071"/>
</dbReference>
<dbReference type="Pfam" id="PF09844">
    <property type="entry name" value="DUF2071"/>
    <property type="match status" value="1"/>
</dbReference>
<reference evidence="2 3" key="1">
    <citation type="submission" date="2017-10" db="EMBL/GenBank/DDBJ databases">
        <title>Sequencing the genomes of 1000 actinobacteria strains.</title>
        <authorList>
            <person name="Klenk H.-P."/>
        </authorList>
    </citation>
    <scope>NUCLEOTIDE SEQUENCE [LARGE SCALE GENOMIC DNA]</scope>
    <source>
        <strain evidence="2 3">DSM 21838</strain>
    </source>
</reference>
<keyword evidence="3" id="KW-1185">Reference proteome</keyword>
<accession>A0A2A9EP02</accession>
<dbReference type="PANTHER" id="PTHR39186:SF1">
    <property type="entry name" value="DUF2071 DOMAIN-CONTAINING PROTEIN"/>
    <property type="match status" value="1"/>
</dbReference>
<dbReference type="EMBL" id="PDJI01000004">
    <property type="protein sequence ID" value="PFG39970.1"/>
    <property type="molecule type" value="Genomic_DNA"/>
</dbReference>
<proteinExistence type="predicted"/>
<dbReference type="PANTHER" id="PTHR39186">
    <property type="entry name" value="DUF2071 FAMILY PROTEIN"/>
    <property type="match status" value="1"/>
</dbReference>
<organism evidence="2 3">
    <name type="scientific">Georgenia soli</name>
    <dbReference type="NCBI Taxonomy" id="638953"/>
    <lineage>
        <taxon>Bacteria</taxon>
        <taxon>Bacillati</taxon>
        <taxon>Actinomycetota</taxon>
        <taxon>Actinomycetes</taxon>
        <taxon>Micrococcales</taxon>
        <taxon>Bogoriellaceae</taxon>
        <taxon>Georgenia</taxon>
    </lineage>
</organism>
<gene>
    <name evidence="2" type="ORF">ATJ97_2490</name>
</gene>
<feature type="compositionally biased region" description="Low complexity" evidence="1">
    <location>
        <begin position="149"/>
        <end position="167"/>
    </location>
</feature>
<sequence length="270" mass="28913">MSGRWPDREVRHPVTLQRWEDLTFLHWSLPAATIQECLPPGLAVDTFDGRAWLGVTPFRMHARPAFGPAVPHLSTFTEINVRTYVRGPDGGDGLWFFSLECPRLPVVLALRAVGVPYVWADAAMRADPGHVHYRSRRRSGPAGVGRGAGPASAGRDAGPASAGRDAGPVGGAGSSGPAGMRASVEVGEPLEPDALTDFLTGRWSAYVRRLGRLWRIDVEHEPWPLRAARARTAVNDLVRAAGLPAVAGDPLVHFSPGVRTRLGAPVPVGD</sequence>
<comment type="caution">
    <text evidence="2">The sequence shown here is derived from an EMBL/GenBank/DDBJ whole genome shotgun (WGS) entry which is preliminary data.</text>
</comment>
<evidence type="ECO:0008006" key="4">
    <source>
        <dbReference type="Google" id="ProtNLM"/>
    </source>
</evidence>
<protein>
    <recommendedName>
        <fullName evidence="4">DUF2071 domain-containing protein</fullName>
    </recommendedName>
</protein>
<dbReference type="SUPFAM" id="SSF160104">
    <property type="entry name" value="Acetoacetate decarboxylase-like"/>
    <property type="match status" value="1"/>
</dbReference>
<dbReference type="AlphaFoldDB" id="A0A2A9EP02"/>